<evidence type="ECO:0000313" key="3">
    <source>
        <dbReference type="Proteomes" id="UP000293874"/>
    </source>
</evidence>
<comment type="caution">
    <text evidence="2">The sequence shown here is derived from an EMBL/GenBank/DDBJ whole genome shotgun (WGS) entry which is preliminary data.</text>
</comment>
<name>A0A4Q7MSQ2_9BACT</name>
<evidence type="ECO:0000259" key="1">
    <source>
        <dbReference type="Pfam" id="PF01272"/>
    </source>
</evidence>
<reference evidence="2 3" key="1">
    <citation type="submission" date="2019-02" db="EMBL/GenBank/DDBJ databases">
        <title>Genomic Encyclopedia of Type Strains, Phase IV (KMG-IV): sequencing the most valuable type-strain genomes for metagenomic binning, comparative biology and taxonomic classification.</title>
        <authorList>
            <person name="Goeker M."/>
        </authorList>
    </citation>
    <scope>NUCLEOTIDE SEQUENCE [LARGE SCALE GENOMIC DNA]</scope>
    <source>
        <strain evidence="2 3">DSM 18116</strain>
    </source>
</reference>
<dbReference type="InterPro" id="IPR001437">
    <property type="entry name" value="Tscrpt_elong_fac_GreA/B_C"/>
</dbReference>
<dbReference type="Gene3D" id="3.10.50.30">
    <property type="entry name" value="Transcription elongation factor, GreA/GreB, C-terminal domain"/>
    <property type="match status" value="1"/>
</dbReference>
<organism evidence="2 3">
    <name type="scientific">Pseudobacter ginsenosidimutans</name>
    <dbReference type="NCBI Taxonomy" id="661488"/>
    <lineage>
        <taxon>Bacteria</taxon>
        <taxon>Pseudomonadati</taxon>
        <taxon>Bacteroidota</taxon>
        <taxon>Chitinophagia</taxon>
        <taxon>Chitinophagales</taxon>
        <taxon>Chitinophagaceae</taxon>
        <taxon>Pseudobacter</taxon>
    </lineage>
</organism>
<dbReference type="InterPro" id="IPR036953">
    <property type="entry name" value="GreA/GreB_C_sf"/>
</dbReference>
<dbReference type="GO" id="GO:0032784">
    <property type="term" value="P:regulation of DNA-templated transcription elongation"/>
    <property type="evidence" value="ECO:0007669"/>
    <property type="project" value="InterPro"/>
</dbReference>
<dbReference type="Proteomes" id="UP000293874">
    <property type="component" value="Unassembled WGS sequence"/>
</dbReference>
<gene>
    <name evidence="2" type="ORF">EV199_3402</name>
</gene>
<proteinExistence type="predicted"/>
<dbReference type="SUPFAM" id="SSF54534">
    <property type="entry name" value="FKBP-like"/>
    <property type="match status" value="1"/>
</dbReference>
<accession>A0A4Q7MSQ2</accession>
<dbReference type="AlphaFoldDB" id="A0A4Q7MSQ2"/>
<keyword evidence="3" id="KW-1185">Reference proteome</keyword>
<sequence length="131" mass="14784">MSNNFILLQEDFQLLTSALNTDKHYLELSDAEKNKIKDKLANAQQVSAIDFPNNVSRLYDVITLRNIKTRQNLQFKLVPPAERDNWSGKISALSPLGIALLGVIQGQSVSWQAGNKTNYYTVMEVRNAVFI</sequence>
<feature type="domain" description="Transcription elongation factor GreA/GreB C-terminal" evidence="1">
    <location>
        <begin position="58"/>
        <end position="126"/>
    </location>
</feature>
<evidence type="ECO:0000313" key="2">
    <source>
        <dbReference type="EMBL" id="RZS71498.1"/>
    </source>
</evidence>
<protein>
    <submittedName>
        <fullName evidence="2">GreA/GreB family transcription elongation factor</fullName>
    </submittedName>
</protein>
<keyword evidence="2" id="KW-0251">Elongation factor</keyword>
<dbReference type="RefSeq" id="WP_130542000.1">
    <property type="nucleotide sequence ID" value="NZ_CP042431.1"/>
</dbReference>
<dbReference type="OrthoDB" id="672403at2"/>
<dbReference type="Pfam" id="PF01272">
    <property type="entry name" value="GreA_GreB"/>
    <property type="match status" value="1"/>
</dbReference>
<keyword evidence="2" id="KW-0648">Protein biosynthesis</keyword>
<dbReference type="EMBL" id="SGXA01000002">
    <property type="protein sequence ID" value="RZS71498.1"/>
    <property type="molecule type" value="Genomic_DNA"/>
</dbReference>
<dbReference type="GO" id="GO:0003746">
    <property type="term" value="F:translation elongation factor activity"/>
    <property type="evidence" value="ECO:0007669"/>
    <property type="project" value="UniProtKB-KW"/>
</dbReference>
<dbReference type="GO" id="GO:0003677">
    <property type="term" value="F:DNA binding"/>
    <property type="evidence" value="ECO:0007669"/>
    <property type="project" value="InterPro"/>
</dbReference>